<accession>A0AAV4XNF9</accession>
<keyword evidence="2" id="KW-1185">Reference proteome</keyword>
<gene>
    <name evidence="1" type="ORF">CEXT_625881</name>
</gene>
<dbReference type="EMBL" id="BPLR01017918">
    <property type="protein sequence ID" value="GIY95475.1"/>
    <property type="molecule type" value="Genomic_DNA"/>
</dbReference>
<dbReference type="Proteomes" id="UP001054945">
    <property type="component" value="Unassembled WGS sequence"/>
</dbReference>
<evidence type="ECO:0000313" key="1">
    <source>
        <dbReference type="EMBL" id="GIY95475.1"/>
    </source>
</evidence>
<comment type="caution">
    <text evidence="1">The sequence shown here is derived from an EMBL/GenBank/DDBJ whole genome shotgun (WGS) entry which is preliminary data.</text>
</comment>
<dbReference type="AlphaFoldDB" id="A0AAV4XNF9"/>
<reference evidence="1 2" key="1">
    <citation type="submission" date="2021-06" db="EMBL/GenBank/DDBJ databases">
        <title>Caerostris extrusa draft genome.</title>
        <authorList>
            <person name="Kono N."/>
            <person name="Arakawa K."/>
        </authorList>
    </citation>
    <scope>NUCLEOTIDE SEQUENCE [LARGE SCALE GENOMIC DNA]</scope>
</reference>
<protein>
    <submittedName>
        <fullName evidence="1">Uncharacterized protein</fullName>
    </submittedName>
</protein>
<evidence type="ECO:0000313" key="2">
    <source>
        <dbReference type="Proteomes" id="UP001054945"/>
    </source>
</evidence>
<name>A0AAV4XNF9_CAEEX</name>
<proteinExistence type="predicted"/>
<sequence length="83" mass="9081">MLNHISDLNLCRISTTNPCFLLRHASTPASWNRGVPHVFGELTDLSSFRDAAEGIDMAGLTSIPLLFHLLSFCPPPFNITPSS</sequence>
<organism evidence="1 2">
    <name type="scientific">Caerostris extrusa</name>
    <name type="common">Bark spider</name>
    <name type="synonym">Caerostris bankana</name>
    <dbReference type="NCBI Taxonomy" id="172846"/>
    <lineage>
        <taxon>Eukaryota</taxon>
        <taxon>Metazoa</taxon>
        <taxon>Ecdysozoa</taxon>
        <taxon>Arthropoda</taxon>
        <taxon>Chelicerata</taxon>
        <taxon>Arachnida</taxon>
        <taxon>Araneae</taxon>
        <taxon>Araneomorphae</taxon>
        <taxon>Entelegynae</taxon>
        <taxon>Araneoidea</taxon>
        <taxon>Araneidae</taxon>
        <taxon>Caerostris</taxon>
    </lineage>
</organism>